<organism evidence="1 4">
    <name type="scientific">Pseudoduganella albidiflava</name>
    <dbReference type="NCBI Taxonomy" id="321983"/>
    <lineage>
        <taxon>Bacteria</taxon>
        <taxon>Pseudomonadati</taxon>
        <taxon>Pseudomonadota</taxon>
        <taxon>Betaproteobacteria</taxon>
        <taxon>Burkholderiales</taxon>
        <taxon>Oxalobacteraceae</taxon>
        <taxon>Telluria group</taxon>
        <taxon>Pseudoduganella</taxon>
    </lineage>
</organism>
<evidence type="ECO:0000313" key="3">
    <source>
        <dbReference type="Proteomes" id="UP000292307"/>
    </source>
</evidence>
<dbReference type="EMBL" id="BMWV01000003">
    <property type="protein sequence ID" value="GGY34592.1"/>
    <property type="molecule type" value="Genomic_DNA"/>
</dbReference>
<name>A0A411WY11_9BURK</name>
<dbReference type="Proteomes" id="UP000292307">
    <property type="component" value="Chromosome"/>
</dbReference>
<protein>
    <submittedName>
        <fullName evidence="2">Type VI secretion system baseplate subunit TssF</fullName>
    </submittedName>
</protein>
<dbReference type="RefSeq" id="WP_131145699.1">
    <property type="nucleotide sequence ID" value="NZ_BMWV01000003.1"/>
</dbReference>
<evidence type="ECO:0000313" key="4">
    <source>
        <dbReference type="Proteomes" id="UP000628442"/>
    </source>
</evidence>
<dbReference type="PANTHER" id="PTHR35370">
    <property type="entry name" value="CYTOPLASMIC PROTEIN-RELATED-RELATED"/>
    <property type="match status" value="1"/>
</dbReference>
<reference evidence="2 3" key="2">
    <citation type="submission" date="2019-02" db="EMBL/GenBank/DDBJ databases">
        <title>Draft Genome Sequences of Six Type Strains of the Genus Massilia.</title>
        <authorList>
            <person name="Miess H."/>
            <person name="Frediansyhah A."/>
            <person name="Gross H."/>
        </authorList>
    </citation>
    <scope>NUCLEOTIDE SEQUENCE [LARGE SCALE GENOMIC DNA]</scope>
    <source>
        <strain evidence="2 3">DSM 17472</strain>
    </source>
</reference>
<dbReference type="InterPro" id="IPR010272">
    <property type="entry name" value="T6SS_TssF"/>
</dbReference>
<sequence length="605" mass="66793">MDSLLPYFERELVSLRRLCREFSERYPKIGGKLQLGADICPDPHVEQLIESVALIAARVAKRQDDGYPEFTEGLLESLFPHYLLPFPSCTIVQATHPAVRAAGTQPVLTLARGTELHSEVLSGVRCQFRTAYDITLAPVAVIQARFDNAVRPSSGSELPPGATSAISITLQGEGVAQLGRIRVFIDGEPSFCACLRDALFLRARCAHIEVEEGPWQPLSVIPFAQVGFAEEDALIPFGARSHPAYRGLTEFFAFPEKFNFFDIDLAEIARHVPIGAGRFTLHLAIGDLRWDSDTARMLASLSAGNLLLGCSPAVNLFERSGVPVALTHFSADYGVVADASRASDFEVYSIDSVRMIRGTGTDESITEFRPFYALRHGERVEGNQHYWVARTDGAVAAASPGHEKRITLVDADFDPMAVRKTSLSIKLTCTNRDLPASLGSSGELFPPRDADSAKIRYVRKPTPPYRFGSEPARHWRLISHLTLNHHALSRDGLPALREMLALYDLPQSPISRRQIDGIVALDQAETVTWLRHKYGSSLVHGLEVRLTLDEGAFAGTSMHLFIEVIDHFLGLYVQVNSFIELVVLSKQTGKELVRCKPRNGFVKPV</sequence>
<dbReference type="NCBIfam" id="TIGR03359">
    <property type="entry name" value="VI_chp_6"/>
    <property type="match status" value="1"/>
</dbReference>
<reference evidence="1" key="1">
    <citation type="journal article" date="2014" name="Int. J. Syst. Evol. Microbiol.">
        <title>Complete genome sequence of Corynebacterium casei LMG S-19264T (=DSM 44701T), isolated from a smear-ripened cheese.</title>
        <authorList>
            <consortium name="US DOE Joint Genome Institute (JGI-PGF)"/>
            <person name="Walter F."/>
            <person name="Albersmeier A."/>
            <person name="Kalinowski J."/>
            <person name="Ruckert C."/>
        </authorList>
    </citation>
    <scope>NUCLEOTIDE SEQUENCE</scope>
    <source>
        <strain evidence="1">KCTC 12343</strain>
    </source>
</reference>
<evidence type="ECO:0000313" key="2">
    <source>
        <dbReference type="EMBL" id="QBI01578.1"/>
    </source>
</evidence>
<dbReference type="AlphaFoldDB" id="A0A411WY11"/>
<dbReference type="EMBL" id="CP036401">
    <property type="protein sequence ID" value="QBI01578.1"/>
    <property type="molecule type" value="Genomic_DNA"/>
</dbReference>
<accession>A0A411WY11</accession>
<reference evidence="1" key="3">
    <citation type="submission" date="2022-12" db="EMBL/GenBank/DDBJ databases">
        <authorList>
            <person name="Sun Q."/>
            <person name="Kim S."/>
        </authorList>
    </citation>
    <scope>NUCLEOTIDE SEQUENCE</scope>
    <source>
        <strain evidence="1">KCTC 12343</strain>
    </source>
</reference>
<dbReference type="Pfam" id="PF05947">
    <property type="entry name" value="T6SS_TssF"/>
    <property type="match status" value="1"/>
</dbReference>
<gene>
    <name evidence="2" type="primary">tssF</name>
    <name evidence="2" type="ORF">EYF70_12490</name>
    <name evidence="1" type="ORF">GCM10007387_15680</name>
</gene>
<keyword evidence="3" id="KW-1185">Reference proteome</keyword>
<dbReference type="OrthoDB" id="9763676at2"/>
<evidence type="ECO:0000313" key="1">
    <source>
        <dbReference type="EMBL" id="GGY34592.1"/>
    </source>
</evidence>
<dbReference type="PANTHER" id="PTHR35370:SF1">
    <property type="entry name" value="TYPE VI SECRETION SYSTEM COMPONENT TSSF1"/>
    <property type="match status" value="1"/>
</dbReference>
<dbReference type="Proteomes" id="UP000628442">
    <property type="component" value="Unassembled WGS sequence"/>
</dbReference>
<proteinExistence type="predicted"/>
<dbReference type="PIRSF" id="PIRSF028304">
    <property type="entry name" value="UCP028304"/>
    <property type="match status" value="1"/>
</dbReference>